<dbReference type="InterPro" id="IPR013216">
    <property type="entry name" value="Methyltransf_11"/>
</dbReference>
<dbReference type="CDD" id="cd02440">
    <property type="entry name" value="AdoMet_MTases"/>
    <property type="match status" value="1"/>
</dbReference>
<dbReference type="PANTHER" id="PTHR45036:SF1">
    <property type="entry name" value="METHYLTRANSFERASE LIKE 7A"/>
    <property type="match status" value="1"/>
</dbReference>
<organism evidence="2 3">
    <name type="scientific">SAR86 cluster bacterium SAR86B</name>
    <dbReference type="NCBI Taxonomy" id="1123867"/>
    <lineage>
        <taxon>Bacteria</taxon>
        <taxon>Pseudomonadati</taxon>
        <taxon>Pseudomonadota</taxon>
        <taxon>Gammaproteobacteria</taxon>
        <taxon>SAR86 cluster</taxon>
    </lineage>
</organism>
<dbReference type="EMBL" id="JH611189">
    <property type="protein sequence ID" value="EJP72743.1"/>
    <property type="molecule type" value="Genomic_DNA"/>
</dbReference>
<dbReference type="GO" id="GO:0008757">
    <property type="term" value="F:S-adenosylmethionine-dependent methyltransferase activity"/>
    <property type="evidence" value="ECO:0007669"/>
    <property type="project" value="InterPro"/>
</dbReference>
<dbReference type="InterPro" id="IPR052356">
    <property type="entry name" value="Thiol_S-MT"/>
</dbReference>
<dbReference type="Proteomes" id="UP000010116">
    <property type="component" value="Unassembled WGS sequence"/>
</dbReference>
<dbReference type="SUPFAM" id="SSF53335">
    <property type="entry name" value="S-adenosyl-L-methionine-dependent methyltransferases"/>
    <property type="match status" value="1"/>
</dbReference>
<sequence length="210" mass="23370">MIKNFYEKNILPPLLNCCCGTKPITYQRKKIIPEANGDILEIGVGSGLNIPFYDKNKVSKIIALDPSEDLNSMAKIKAKANNLNIHFLTGIAEDIQIPDSSIDTIVITYTLCTIPEPEKALSEIKRVLKTNGKILFSEHGLAPDDKVVNWQNKINPIWNKVFGGCNLNRDIPSLFKAAGFALTYEQMYLPSTPKFVGFNSWGEAKISSHD</sequence>
<dbReference type="GO" id="GO:0032259">
    <property type="term" value="P:methylation"/>
    <property type="evidence" value="ECO:0007669"/>
    <property type="project" value="UniProtKB-KW"/>
</dbReference>
<dbReference type="AlphaFoldDB" id="J5KC43"/>
<dbReference type="HOGENOM" id="CLU_037990_7_4_6"/>
<proteinExistence type="predicted"/>
<evidence type="ECO:0000313" key="3">
    <source>
        <dbReference type="Proteomes" id="UP000010116"/>
    </source>
</evidence>
<protein>
    <submittedName>
        <fullName evidence="2">Methyltransferase type 11</fullName>
    </submittedName>
</protein>
<dbReference type="InterPro" id="IPR029063">
    <property type="entry name" value="SAM-dependent_MTases_sf"/>
</dbReference>
<name>J5KC43_9GAMM</name>
<keyword evidence="2" id="KW-0808">Transferase</keyword>
<dbReference type="Gene3D" id="3.40.50.150">
    <property type="entry name" value="Vaccinia Virus protein VP39"/>
    <property type="match status" value="1"/>
</dbReference>
<gene>
    <name evidence="2" type="ORF">NT02SARS_1485</name>
</gene>
<evidence type="ECO:0000313" key="2">
    <source>
        <dbReference type="EMBL" id="EJP72743.1"/>
    </source>
</evidence>
<keyword evidence="2" id="KW-0489">Methyltransferase</keyword>
<accession>J5KC43</accession>
<reference evidence="2 3" key="1">
    <citation type="journal article" date="2012" name="ISME J.">
        <title>Genomic insights to SAR86, an abundant and uncultivated marine bacterial lineage.</title>
        <authorList>
            <person name="Dupont C.L."/>
            <person name="Rusch D.B."/>
            <person name="Yooseph S."/>
            <person name="Lombardo M.J."/>
            <person name="Richter R.A."/>
            <person name="Valas R."/>
            <person name="Novotny M."/>
            <person name="Yee-Greenbaum J."/>
            <person name="Selengut J.D."/>
            <person name="Haft D.H."/>
            <person name="Halpern A.L."/>
            <person name="Lasken R.S."/>
            <person name="Nealson K."/>
            <person name="Friedman R."/>
            <person name="Venter J.C."/>
        </authorList>
    </citation>
    <scope>NUCLEOTIDE SEQUENCE [LARGE SCALE GENOMIC DNA]</scope>
</reference>
<dbReference type="PANTHER" id="PTHR45036">
    <property type="entry name" value="METHYLTRANSFERASE LIKE 7B"/>
    <property type="match status" value="1"/>
</dbReference>
<dbReference type="Pfam" id="PF08241">
    <property type="entry name" value="Methyltransf_11"/>
    <property type="match status" value="1"/>
</dbReference>
<evidence type="ECO:0000259" key="1">
    <source>
        <dbReference type="Pfam" id="PF08241"/>
    </source>
</evidence>
<feature type="domain" description="Methyltransferase type 11" evidence="1">
    <location>
        <begin position="40"/>
        <end position="136"/>
    </location>
</feature>